<dbReference type="eggNOG" id="COG3827">
    <property type="taxonomic scope" value="Bacteria"/>
</dbReference>
<dbReference type="HOGENOM" id="CLU_029185_0_0_3"/>
<protein>
    <recommendedName>
        <fullName evidence="3">DUF3352 domain-containing protein</fullName>
    </recommendedName>
</protein>
<organism evidence="1 2">
    <name type="scientific">Phormidium nigroviride PCC 7112</name>
    <dbReference type="NCBI Taxonomy" id="179408"/>
    <lineage>
        <taxon>Bacteria</taxon>
        <taxon>Bacillati</taxon>
        <taxon>Cyanobacteriota</taxon>
        <taxon>Cyanophyceae</taxon>
        <taxon>Oscillatoriophycideae</taxon>
        <taxon>Oscillatoriales</taxon>
        <taxon>Oscillatoriaceae</taxon>
        <taxon>Phormidium</taxon>
    </lineage>
</organism>
<reference evidence="1 2" key="1">
    <citation type="submission" date="2012-05" db="EMBL/GenBank/DDBJ databases">
        <title>Finished chromosome of genome of Oscillatoria sp. PCC 7112.</title>
        <authorList>
            <consortium name="US DOE Joint Genome Institute"/>
            <person name="Gugger M."/>
            <person name="Coursin T."/>
            <person name="Rippka R."/>
            <person name="Tandeau De Marsac N."/>
            <person name="Huntemann M."/>
            <person name="Wei C.-L."/>
            <person name="Han J."/>
            <person name="Detter J.C."/>
            <person name="Han C."/>
            <person name="Tapia R."/>
            <person name="Davenport K."/>
            <person name="Daligault H."/>
            <person name="Erkkila T."/>
            <person name="Gu W."/>
            <person name="Munk A.C.C."/>
            <person name="Teshima H."/>
            <person name="Xu Y."/>
            <person name="Chain P."/>
            <person name="Chen A."/>
            <person name="Krypides N."/>
            <person name="Mavromatis K."/>
            <person name="Markowitz V."/>
            <person name="Szeto E."/>
            <person name="Ivanova N."/>
            <person name="Mikhailova N."/>
            <person name="Ovchinnikova G."/>
            <person name="Pagani I."/>
            <person name="Pati A."/>
            <person name="Goodwin L."/>
            <person name="Peters L."/>
            <person name="Pitluck S."/>
            <person name="Woyke T."/>
            <person name="Kerfeld C."/>
        </authorList>
    </citation>
    <scope>NUCLEOTIDE SEQUENCE [LARGE SCALE GENOMIC DNA]</scope>
    <source>
        <strain evidence="1 2">PCC 7112</strain>
    </source>
</reference>
<evidence type="ECO:0008006" key="3">
    <source>
        <dbReference type="Google" id="ProtNLM"/>
    </source>
</evidence>
<evidence type="ECO:0000313" key="1">
    <source>
        <dbReference type="EMBL" id="AFZ05998.1"/>
    </source>
</evidence>
<dbReference type="InterPro" id="IPR021787">
    <property type="entry name" value="DUF3352"/>
</dbReference>
<sequence length="544" mass="58549" precursor="true">MPAKKPKLLIAAAIVAAGSAAVYFYFQGLNNKVFNPQESAKVIPDEAMMAAFISPNPQALAELQRFGTPGAQKLVGMGLKTFQEQSLAGTQINFDRDLKPWLGGVMVALLPPDAAAKTEPPKLLVVVSVKNKISAWNFANKLKSQQGATTQETEYKGVKISEIAEPTGKRYSVALLNDQLVMAPLKKPVELAIDTFKGEPSLATQQSTTKFFAESAGVKNPIATVYIADYPAAIEQLKANLPADIQLPWTVFSQFKQVKSLVAGIGADSEGLRVKTIAQLDPKFVQQNPQFASKLLPRFPGETIALVGGKGLDQIWSQATAQAKDSPEVDRGVQQVRDSFKRLDLDADRDVFGWMNGEFAIGAIGSNQGILSQLGMGAAMIFETSDRPAAEATLKKLDAIAKSNPTVSVAPRQVQGKEVTEWQIPQQGTLFGHGWLNENSVFVAFGGPLVDVITSTPPQPLSSSPSFQAIATSLPRANQGYFYIDMEKTMSWANQYLLAVQPNLVSPPAAELLNSLRGVSVATASTQPTTAELEMLFALKKSNN</sequence>
<dbReference type="Pfam" id="PF11832">
    <property type="entry name" value="DUF3352"/>
    <property type="match status" value="1"/>
</dbReference>
<dbReference type="KEGG" id="oni:Osc7112_1475"/>
<dbReference type="RefSeq" id="WP_015175318.1">
    <property type="nucleotide sequence ID" value="NC_019729.1"/>
</dbReference>
<dbReference type="OrthoDB" id="451203at2"/>
<proteinExistence type="predicted"/>
<dbReference type="PATRIC" id="fig|179408.3.peg.1781"/>
<accession>K9VCW3</accession>
<dbReference type="EMBL" id="CP003614">
    <property type="protein sequence ID" value="AFZ05998.1"/>
    <property type="molecule type" value="Genomic_DNA"/>
</dbReference>
<keyword evidence="2" id="KW-1185">Reference proteome</keyword>
<dbReference type="Proteomes" id="UP000010478">
    <property type="component" value="Chromosome"/>
</dbReference>
<name>K9VCW3_9CYAN</name>
<dbReference type="AlphaFoldDB" id="K9VCW3"/>
<dbReference type="STRING" id="179408.Osc7112_1475"/>
<gene>
    <name evidence="1" type="ORF">Osc7112_1475</name>
</gene>
<evidence type="ECO:0000313" key="2">
    <source>
        <dbReference type="Proteomes" id="UP000010478"/>
    </source>
</evidence>